<reference evidence="1" key="1">
    <citation type="submission" date="2022-11" db="EMBL/GenBank/DDBJ databases">
        <title>Methylomonas rapida sp. nov., Carotenoid-Producing Obligate Methanotrophs with High Growth Characteristics and Biotechnological Potential.</title>
        <authorList>
            <person name="Tikhonova E.N."/>
            <person name="Suleimanov R.Z."/>
            <person name="Miroshnikov K."/>
            <person name="Oshkin I.Y."/>
            <person name="Belova S.E."/>
            <person name="Danilova O.V."/>
            <person name="Ashikhmin A."/>
            <person name="Konopkin A."/>
            <person name="But S.Y."/>
            <person name="Khmelenina V.N."/>
            <person name="Kuznetsov N."/>
            <person name="Pimenov N.V."/>
            <person name="Dedysh S.N."/>
        </authorList>
    </citation>
    <scope>NUCLEOTIDE SEQUENCE</scope>
    <source>
        <strain evidence="1">MP1</strain>
    </source>
</reference>
<dbReference type="RefSeq" id="WP_255189584.1">
    <property type="nucleotide sequence ID" value="NZ_CP113517.1"/>
</dbReference>
<evidence type="ECO:0000313" key="1">
    <source>
        <dbReference type="EMBL" id="WAR44610.1"/>
    </source>
</evidence>
<name>A0ABY7GH80_9GAMM</name>
<accession>A0ABY7GH80</accession>
<keyword evidence="2" id="KW-1185">Reference proteome</keyword>
<dbReference type="EMBL" id="CP113517">
    <property type="protein sequence ID" value="WAR44610.1"/>
    <property type="molecule type" value="Genomic_DNA"/>
</dbReference>
<evidence type="ECO:0000313" key="2">
    <source>
        <dbReference type="Proteomes" id="UP001162780"/>
    </source>
</evidence>
<sequence length="225" mass="26840">MNKLLISDRDAQFIRDYEERIWFLKMAVLHTCPLSLFCSNRNCFYHCHKEIGHPKWVELFDKYDQFLDIFSQEGKNIKSSLMPHNWHTLEAKVIYFLLKNKHKAKKIKEAGRLFSIKTTQVDRIHSFYSSQKKDYLALSNSERNLDGYSNYKTISTQCEALLNEKISIETNKDKENFSNHKQSAYKINEKHPLCPFYYEFGWIETGRDYSFIDGFKNRVSIFRSN</sequence>
<dbReference type="Proteomes" id="UP001162780">
    <property type="component" value="Chromosome"/>
</dbReference>
<protein>
    <submittedName>
        <fullName evidence="1">Uncharacterized protein</fullName>
    </submittedName>
</protein>
<gene>
    <name evidence="1" type="ORF">NM686_020030</name>
</gene>
<organism evidence="1 2">
    <name type="scientific">Methylomonas rapida</name>
    <dbReference type="NCBI Taxonomy" id="2963939"/>
    <lineage>
        <taxon>Bacteria</taxon>
        <taxon>Pseudomonadati</taxon>
        <taxon>Pseudomonadota</taxon>
        <taxon>Gammaproteobacteria</taxon>
        <taxon>Methylococcales</taxon>
        <taxon>Methylococcaceae</taxon>
        <taxon>Methylomonas</taxon>
    </lineage>
</organism>
<proteinExistence type="predicted"/>